<keyword evidence="1" id="KW-0472">Membrane</keyword>
<feature type="transmembrane region" description="Helical" evidence="1">
    <location>
        <begin position="22"/>
        <end position="39"/>
    </location>
</feature>
<protein>
    <submittedName>
        <fullName evidence="2">Uncharacterized protein</fullName>
    </submittedName>
</protein>
<sequence>MQPSMYVWYVCVITVPHNEPEGMFFVLYVNAFLCVVFVIKTRNVQAYSFTLKGDSEHYFKEKKNDYSASPVALDLLLLYIP</sequence>
<proteinExistence type="predicted"/>
<dbReference type="Proteomes" id="UP000694892">
    <property type="component" value="Chromosome 3L"/>
</dbReference>
<evidence type="ECO:0000313" key="3">
    <source>
        <dbReference type="Proteomes" id="UP000694892"/>
    </source>
</evidence>
<gene>
    <name evidence="2" type="ORF">XELAEV_18017904mg</name>
</gene>
<keyword evidence="1" id="KW-0812">Transmembrane</keyword>
<dbReference type="AlphaFoldDB" id="A0A974HT23"/>
<evidence type="ECO:0000256" key="1">
    <source>
        <dbReference type="SAM" id="Phobius"/>
    </source>
</evidence>
<dbReference type="EMBL" id="CM004470">
    <property type="protein sequence ID" value="OCT89284.1"/>
    <property type="molecule type" value="Genomic_DNA"/>
</dbReference>
<organism evidence="2 3">
    <name type="scientific">Xenopus laevis</name>
    <name type="common">African clawed frog</name>
    <dbReference type="NCBI Taxonomy" id="8355"/>
    <lineage>
        <taxon>Eukaryota</taxon>
        <taxon>Metazoa</taxon>
        <taxon>Chordata</taxon>
        <taxon>Craniata</taxon>
        <taxon>Vertebrata</taxon>
        <taxon>Euteleostomi</taxon>
        <taxon>Amphibia</taxon>
        <taxon>Batrachia</taxon>
        <taxon>Anura</taxon>
        <taxon>Pipoidea</taxon>
        <taxon>Pipidae</taxon>
        <taxon>Xenopodinae</taxon>
        <taxon>Xenopus</taxon>
        <taxon>Xenopus</taxon>
    </lineage>
</organism>
<name>A0A974HT23_XENLA</name>
<evidence type="ECO:0000313" key="2">
    <source>
        <dbReference type="EMBL" id="OCT89284.1"/>
    </source>
</evidence>
<accession>A0A974HT23</accession>
<keyword evidence="1" id="KW-1133">Transmembrane helix</keyword>
<reference evidence="3" key="1">
    <citation type="journal article" date="2016" name="Nature">
        <title>Genome evolution in the allotetraploid frog Xenopus laevis.</title>
        <authorList>
            <person name="Session A.M."/>
            <person name="Uno Y."/>
            <person name="Kwon T."/>
            <person name="Chapman J.A."/>
            <person name="Toyoda A."/>
            <person name="Takahashi S."/>
            <person name="Fukui A."/>
            <person name="Hikosaka A."/>
            <person name="Suzuki A."/>
            <person name="Kondo M."/>
            <person name="van Heeringen S.J."/>
            <person name="Quigley I."/>
            <person name="Heinz S."/>
            <person name="Ogino H."/>
            <person name="Ochi H."/>
            <person name="Hellsten U."/>
            <person name="Lyons J.B."/>
            <person name="Simakov O."/>
            <person name="Putnam N."/>
            <person name="Stites J."/>
            <person name="Kuroki Y."/>
            <person name="Tanaka T."/>
            <person name="Michiue T."/>
            <person name="Watanabe M."/>
            <person name="Bogdanovic O."/>
            <person name="Lister R."/>
            <person name="Georgiou G."/>
            <person name="Paranjpe S.S."/>
            <person name="van Kruijsbergen I."/>
            <person name="Shu S."/>
            <person name="Carlson J."/>
            <person name="Kinoshita T."/>
            <person name="Ohta Y."/>
            <person name="Mawaribuchi S."/>
            <person name="Jenkins J."/>
            <person name="Grimwood J."/>
            <person name="Schmutz J."/>
            <person name="Mitros T."/>
            <person name="Mozaffari S.V."/>
            <person name="Suzuki Y."/>
            <person name="Haramoto Y."/>
            <person name="Yamamoto T.S."/>
            <person name="Takagi C."/>
            <person name="Heald R."/>
            <person name="Miller K."/>
            <person name="Haudenschild C."/>
            <person name="Kitzman J."/>
            <person name="Nakayama T."/>
            <person name="Izutsu Y."/>
            <person name="Robert J."/>
            <person name="Fortriede J."/>
            <person name="Burns K."/>
            <person name="Lotay V."/>
            <person name="Karimi K."/>
            <person name="Yasuoka Y."/>
            <person name="Dichmann D.S."/>
            <person name="Flajnik M.F."/>
            <person name="Houston D.W."/>
            <person name="Shendure J."/>
            <person name="DuPasquier L."/>
            <person name="Vize P.D."/>
            <person name="Zorn A.M."/>
            <person name="Ito M."/>
            <person name="Marcotte E.M."/>
            <person name="Wallingford J.B."/>
            <person name="Ito Y."/>
            <person name="Asashima M."/>
            <person name="Ueno N."/>
            <person name="Matsuda Y."/>
            <person name="Veenstra G.J."/>
            <person name="Fujiyama A."/>
            <person name="Harland R.M."/>
            <person name="Taira M."/>
            <person name="Rokhsar D.S."/>
        </authorList>
    </citation>
    <scope>NUCLEOTIDE SEQUENCE [LARGE SCALE GENOMIC DNA]</scope>
    <source>
        <strain evidence="3">J</strain>
    </source>
</reference>